<comment type="subcellular location">
    <subcellularLocation>
        <location evidence="1 10">Cell outer membrane</location>
        <topology evidence="1 10">Multi-pass membrane protein</topology>
    </subcellularLocation>
</comment>
<sequence>MLIFLCGALAAAAAIPAAAPSPEPDLDAEILVTGKQASPFKAEIVQIGAFRNQSILDTPASVAVVPRAVLDAQQAQGLDDALRNTAGITQQSTSPTTTNNFLSRGVLMNARTNYRLNGALQIINLGPIPLENKQRVELLKGVSALYYGISTPSGIVNVVTKRAGPAPVTSFYGTGDDQGGVGGGVDIGRRFGPDQSFGARVNLYGARLRLPIDGVGGARYLASGAFDAKPSERLTLVFDIEQYRRASNEPGGLTLPSAVQGRITLPAIPDPASRYAPRGAPYRTWATNMLGRADYALGGGWSIRAEAGHARTRRQRTMANLLVTNPATGAGQVTASYTGDQRYTNLYWRAELAGTLTGLGVRHELLFGYARNRQRQADQHAQNYAPYAQSLTQPVTIDFAALRPTATRLTPGAINIDTGLYALDLAHVAAWLTAIGGVRHVDYATRAAPAAAYAIRTWTPTGGLVLRPSRRTSLYATYIEGLESAGTAPDGTVNAGALLAPVRSRQLELGARAEFSGALLSLAWFRINRGLSYTDLATNRYVVNGRQINRGVEASLLGGLGHGVSLLLSGQYLVARQARTGNPLQDGKFVDSVPKWSGSAFAEYRPSVLPALALNAGVYYTGRRFTDAQDRGVLPGYATLSLGSSYRIRTGTAQEVTLRLNADNVTNRRYWSTGGATLYVGVARVVRASAAVAL</sequence>
<evidence type="ECO:0000313" key="16">
    <source>
        <dbReference type="Proteomes" id="UP001056937"/>
    </source>
</evidence>
<keyword evidence="3 10" id="KW-0813">Transport</keyword>
<keyword evidence="9 10" id="KW-0998">Cell outer membrane</keyword>
<dbReference type="InterPro" id="IPR010105">
    <property type="entry name" value="TonB_sidphr_rcpt"/>
</dbReference>
<dbReference type="InterPro" id="IPR000531">
    <property type="entry name" value="Beta-barrel_TonB"/>
</dbReference>
<dbReference type="InterPro" id="IPR012910">
    <property type="entry name" value="Plug_dom"/>
</dbReference>
<dbReference type="RefSeq" id="WP_252168700.1">
    <property type="nucleotide sequence ID" value="NZ_CP084931.1"/>
</dbReference>
<keyword evidence="4 10" id="KW-1134">Transmembrane beta strand</keyword>
<keyword evidence="12" id="KW-0732">Signal</keyword>
<proteinExistence type="inferred from homology"/>
<dbReference type="SUPFAM" id="SSF56935">
    <property type="entry name" value="Porins"/>
    <property type="match status" value="1"/>
</dbReference>
<feature type="signal peptide" evidence="12">
    <location>
        <begin position="1"/>
        <end position="19"/>
    </location>
</feature>
<keyword evidence="7 10" id="KW-0472">Membrane</keyword>
<evidence type="ECO:0000256" key="7">
    <source>
        <dbReference type="ARBA" id="ARBA00023136"/>
    </source>
</evidence>
<dbReference type="Gene3D" id="2.170.130.10">
    <property type="entry name" value="TonB-dependent receptor, plug domain"/>
    <property type="match status" value="1"/>
</dbReference>
<accession>A0ABY4XDU3</accession>
<feature type="chain" id="PRO_5046918860" evidence="12">
    <location>
        <begin position="20"/>
        <end position="694"/>
    </location>
</feature>
<evidence type="ECO:0000256" key="12">
    <source>
        <dbReference type="SAM" id="SignalP"/>
    </source>
</evidence>
<evidence type="ECO:0000256" key="8">
    <source>
        <dbReference type="ARBA" id="ARBA00023170"/>
    </source>
</evidence>
<protein>
    <submittedName>
        <fullName evidence="15">TonB-dependent siderophore receptor</fullName>
    </submittedName>
</protein>
<evidence type="ECO:0000256" key="6">
    <source>
        <dbReference type="ARBA" id="ARBA00023077"/>
    </source>
</evidence>
<keyword evidence="6 11" id="KW-0798">TonB box</keyword>
<dbReference type="InterPro" id="IPR039426">
    <property type="entry name" value="TonB-dep_rcpt-like"/>
</dbReference>
<dbReference type="EMBL" id="CP084931">
    <property type="protein sequence ID" value="USI74886.1"/>
    <property type="molecule type" value="Genomic_DNA"/>
</dbReference>
<evidence type="ECO:0000256" key="3">
    <source>
        <dbReference type="ARBA" id="ARBA00022448"/>
    </source>
</evidence>
<dbReference type="PROSITE" id="PS52016">
    <property type="entry name" value="TONB_DEPENDENT_REC_3"/>
    <property type="match status" value="1"/>
</dbReference>
<dbReference type="Pfam" id="PF07715">
    <property type="entry name" value="Plug"/>
    <property type="match status" value="1"/>
</dbReference>
<dbReference type="Pfam" id="PF00593">
    <property type="entry name" value="TonB_dep_Rec_b-barrel"/>
    <property type="match status" value="1"/>
</dbReference>
<name>A0ABY4XDU3_9SPHN</name>
<feature type="domain" description="TonB-dependent receptor plug" evidence="14">
    <location>
        <begin position="56"/>
        <end position="155"/>
    </location>
</feature>
<dbReference type="InterPro" id="IPR037066">
    <property type="entry name" value="Plug_dom_sf"/>
</dbReference>
<keyword evidence="16" id="KW-1185">Reference proteome</keyword>
<dbReference type="Proteomes" id="UP001056937">
    <property type="component" value="Chromosome 2"/>
</dbReference>
<evidence type="ECO:0000256" key="9">
    <source>
        <dbReference type="ARBA" id="ARBA00023237"/>
    </source>
</evidence>
<keyword evidence="8 15" id="KW-0675">Receptor</keyword>
<evidence type="ECO:0000259" key="13">
    <source>
        <dbReference type="Pfam" id="PF00593"/>
    </source>
</evidence>
<dbReference type="PANTHER" id="PTHR32552:SF82">
    <property type="entry name" value="FCUA PROTEIN"/>
    <property type="match status" value="1"/>
</dbReference>
<evidence type="ECO:0000259" key="14">
    <source>
        <dbReference type="Pfam" id="PF07715"/>
    </source>
</evidence>
<dbReference type="InterPro" id="IPR036942">
    <property type="entry name" value="Beta-barrel_TonB_sf"/>
</dbReference>
<dbReference type="CDD" id="cd01347">
    <property type="entry name" value="ligand_gated_channel"/>
    <property type="match status" value="1"/>
</dbReference>
<keyword evidence="5 10" id="KW-0812">Transmembrane</keyword>
<dbReference type="PANTHER" id="PTHR32552">
    <property type="entry name" value="FERRICHROME IRON RECEPTOR-RELATED"/>
    <property type="match status" value="1"/>
</dbReference>
<comment type="similarity">
    <text evidence="2 10 11">Belongs to the TonB-dependent receptor family.</text>
</comment>
<feature type="domain" description="TonB-dependent receptor-like beta-barrel" evidence="13">
    <location>
        <begin position="257"/>
        <end position="665"/>
    </location>
</feature>
<evidence type="ECO:0000256" key="4">
    <source>
        <dbReference type="ARBA" id="ARBA00022452"/>
    </source>
</evidence>
<evidence type="ECO:0000256" key="5">
    <source>
        <dbReference type="ARBA" id="ARBA00022692"/>
    </source>
</evidence>
<reference evidence="15" key="1">
    <citation type="journal article" date="2022" name="Toxins">
        <title>Genomic Analysis of Sphingopyxis sp. USTB-05 for Biodegrading Cyanobacterial Hepatotoxins.</title>
        <authorList>
            <person name="Liu C."/>
            <person name="Xu Q."/>
            <person name="Zhao Z."/>
            <person name="Zhang H."/>
            <person name="Liu X."/>
            <person name="Yin C."/>
            <person name="Liu Y."/>
            <person name="Yan H."/>
        </authorList>
    </citation>
    <scope>NUCLEOTIDE SEQUENCE</scope>
    <source>
        <strain evidence="15">NBD5</strain>
    </source>
</reference>
<evidence type="ECO:0000256" key="10">
    <source>
        <dbReference type="PROSITE-ProRule" id="PRU01360"/>
    </source>
</evidence>
<evidence type="ECO:0000256" key="11">
    <source>
        <dbReference type="RuleBase" id="RU003357"/>
    </source>
</evidence>
<evidence type="ECO:0000256" key="2">
    <source>
        <dbReference type="ARBA" id="ARBA00009810"/>
    </source>
</evidence>
<organism evidence="15 16">
    <name type="scientific">Sphingomonas morindae</name>
    <dbReference type="NCBI Taxonomy" id="1541170"/>
    <lineage>
        <taxon>Bacteria</taxon>
        <taxon>Pseudomonadati</taxon>
        <taxon>Pseudomonadota</taxon>
        <taxon>Alphaproteobacteria</taxon>
        <taxon>Sphingomonadales</taxon>
        <taxon>Sphingomonadaceae</taxon>
        <taxon>Sphingomonas</taxon>
    </lineage>
</organism>
<gene>
    <name evidence="15" type="ORF">LHA26_17080</name>
</gene>
<dbReference type="Gene3D" id="2.40.170.20">
    <property type="entry name" value="TonB-dependent receptor, beta-barrel domain"/>
    <property type="match status" value="1"/>
</dbReference>
<evidence type="ECO:0000256" key="1">
    <source>
        <dbReference type="ARBA" id="ARBA00004571"/>
    </source>
</evidence>
<evidence type="ECO:0000313" key="15">
    <source>
        <dbReference type="EMBL" id="USI74886.1"/>
    </source>
</evidence>
<dbReference type="NCBIfam" id="TIGR01783">
    <property type="entry name" value="TonB-siderophor"/>
    <property type="match status" value="1"/>
</dbReference>